<dbReference type="CDD" id="cd01949">
    <property type="entry name" value="GGDEF"/>
    <property type="match status" value="1"/>
</dbReference>
<dbReference type="PROSITE" id="PS50883">
    <property type="entry name" value="EAL"/>
    <property type="match status" value="1"/>
</dbReference>
<keyword evidence="3" id="KW-1133">Transmembrane helix</keyword>
<dbReference type="InterPro" id="IPR035919">
    <property type="entry name" value="EAL_sf"/>
</dbReference>
<feature type="domain" description="EAL" evidence="4">
    <location>
        <begin position="235"/>
        <end position="489"/>
    </location>
</feature>
<dbReference type="InterPro" id="IPR043128">
    <property type="entry name" value="Rev_trsase/Diguanyl_cyclase"/>
</dbReference>
<dbReference type="NCBIfam" id="TIGR00254">
    <property type="entry name" value="GGDEF"/>
    <property type="match status" value="1"/>
</dbReference>
<dbReference type="GO" id="GO:0071111">
    <property type="term" value="F:cyclic-guanylate-specific phosphodiesterase activity"/>
    <property type="evidence" value="ECO:0007669"/>
    <property type="project" value="UniProtKB-EC"/>
</dbReference>
<organism evidence="6 7">
    <name type="scientific">Methylomarinovum caldicuralii</name>
    <dbReference type="NCBI Taxonomy" id="438856"/>
    <lineage>
        <taxon>Bacteria</taxon>
        <taxon>Pseudomonadati</taxon>
        <taxon>Pseudomonadota</taxon>
        <taxon>Gammaproteobacteria</taxon>
        <taxon>Methylococcales</taxon>
        <taxon>Methylothermaceae</taxon>
        <taxon>Methylomarinovum</taxon>
    </lineage>
</organism>
<dbReference type="Proteomes" id="UP001321825">
    <property type="component" value="Chromosome"/>
</dbReference>
<evidence type="ECO:0000259" key="4">
    <source>
        <dbReference type="PROSITE" id="PS50883"/>
    </source>
</evidence>
<dbReference type="KEGG" id="mcau:MIT9_P1681"/>
<keyword evidence="2" id="KW-0973">c-di-GMP</keyword>
<dbReference type="Gene3D" id="3.30.70.270">
    <property type="match status" value="1"/>
</dbReference>
<dbReference type="EMBL" id="AP024714">
    <property type="protein sequence ID" value="BCX82097.1"/>
    <property type="molecule type" value="Genomic_DNA"/>
</dbReference>
<dbReference type="InterPro" id="IPR029787">
    <property type="entry name" value="Nucleotide_cyclase"/>
</dbReference>
<dbReference type="FunFam" id="3.20.20.450:FF:000001">
    <property type="entry name" value="Cyclic di-GMP phosphodiesterase yahA"/>
    <property type="match status" value="1"/>
</dbReference>
<dbReference type="Pfam" id="PF00990">
    <property type="entry name" value="GGDEF"/>
    <property type="match status" value="1"/>
</dbReference>
<dbReference type="PROSITE" id="PS50887">
    <property type="entry name" value="GGDEF"/>
    <property type="match status" value="1"/>
</dbReference>
<keyword evidence="3" id="KW-0472">Membrane</keyword>
<evidence type="ECO:0000256" key="3">
    <source>
        <dbReference type="SAM" id="Phobius"/>
    </source>
</evidence>
<dbReference type="RefSeq" id="WP_317704508.1">
    <property type="nucleotide sequence ID" value="NZ_AP024714.1"/>
</dbReference>
<dbReference type="EC" id="3.1.4.52" evidence="1"/>
<feature type="domain" description="GGDEF" evidence="5">
    <location>
        <begin position="95"/>
        <end position="226"/>
    </location>
</feature>
<dbReference type="SMART" id="SM00267">
    <property type="entry name" value="GGDEF"/>
    <property type="match status" value="1"/>
</dbReference>
<name>A0AAU9C193_9GAMM</name>
<dbReference type="SMART" id="SM00052">
    <property type="entry name" value="EAL"/>
    <property type="match status" value="1"/>
</dbReference>
<feature type="transmembrane region" description="Helical" evidence="3">
    <location>
        <begin position="39"/>
        <end position="57"/>
    </location>
</feature>
<dbReference type="InterPro" id="IPR050706">
    <property type="entry name" value="Cyclic-di-GMP_PDE-like"/>
</dbReference>
<dbReference type="PANTHER" id="PTHR33121:SF19">
    <property type="entry name" value="CYCLIC DI-GMP PHOSPHODIESTERASE PA2567"/>
    <property type="match status" value="1"/>
</dbReference>
<evidence type="ECO:0000313" key="7">
    <source>
        <dbReference type="Proteomes" id="UP001321825"/>
    </source>
</evidence>
<keyword evidence="3" id="KW-0812">Transmembrane</keyword>
<dbReference type="PANTHER" id="PTHR33121">
    <property type="entry name" value="CYCLIC DI-GMP PHOSPHODIESTERASE PDEF"/>
    <property type="match status" value="1"/>
</dbReference>
<dbReference type="InterPro" id="IPR001633">
    <property type="entry name" value="EAL_dom"/>
</dbReference>
<evidence type="ECO:0000313" key="6">
    <source>
        <dbReference type="EMBL" id="BCX82097.1"/>
    </source>
</evidence>
<evidence type="ECO:0000256" key="2">
    <source>
        <dbReference type="ARBA" id="ARBA00022636"/>
    </source>
</evidence>
<protein>
    <recommendedName>
        <fullName evidence="1">cyclic-guanylate-specific phosphodiesterase</fullName>
        <ecNumber evidence="1">3.1.4.52</ecNumber>
    </recommendedName>
</protein>
<dbReference type="SUPFAM" id="SSF55073">
    <property type="entry name" value="Nucleotide cyclase"/>
    <property type="match status" value="1"/>
</dbReference>
<dbReference type="CDD" id="cd01948">
    <property type="entry name" value="EAL"/>
    <property type="match status" value="1"/>
</dbReference>
<evidence type="ECO:0000256" key="1">
    <source>
        <dbReference type="ARBA" id="ARBA00012282"/>
    </source>
</evidence>
<dbReference type="Gene3D" id="3.20.20.450">
    <property type="entry name" value="EAL domain"/>
    <property type="match status" value="1"/>
</dbReference>
<dbReference type="SUPFAM" id="SSF141868">
    <property type="entry name" value="EAL domain-like"/>
    <property type="match status" value="1"/>
</dbReference>
<dbReference type="Pfam" id="PF00563">
    <property type="entry name" value="EAL"/>
    <property type="match status" value="1"/>
</dbReference>
<reference evidence="7" key="1">
    <citation type="journal article" date="2024" name="Int. J. Syst. Evol. Microbiol.">
        <title>Methylomarinovum tepidoasis sp. nov., a moderately thermophilic methanotroph of the family Methylothermaceae isolated from a deep-sea hydrothermal field.</title>
        <authorList>
            <person name="Hirayama H."/>
            <person name="Takaki Y."/>
            <person name="Abe M."/>
            <person name="Miyazaki M."/>
            <person name="Uematsu K."/>
            <person name="Matsui Y."/>
            <person name="Takai K."/>
        </authorList>
    </citation>
    <scope>NUCLEOTIDE SEQUENCE [LARGE SCALE GENOMIC DNA]</scope>
    <source>
        <strain evidence="7">IT-9</strain>
    </source>
</reference>
<sequence length="499" mass="56299">MGVRLSSHQLARLATALDIAIVGLLSVLAPLFWRHADPLPTALLVLLCLASLARAMLTHLTLRRLEWQAHHDPVTGLPNRRLFYHRTGPMLQGRRQTAILLLQIDRFRLFLGNLGHSACDRLLRAVANRLAAAVPEKNACLYQLETDTFALVLHEGATATQTARRLIEALHRPVHVDHREFWLSVSIGISCYPADGQTLPALIRAAELALRQAQRRGGGTCCRYRPQLEPALGQPLALEGYLRHAVEYDELELYFQPQVRLDDGGLLGAEITLRWHHPQHGLLPPERFIPLAEETGLIGPITQWLLEQALCQLERWRESEFARLRLAINISAYQFHQQRLPELLQAALKRHPVDPGKLELEITETAAMFDVDHTIRILRQLKDLGIRLALDDFGTGYSSLNHLRRFPLDTLKIDQSFVRPMPEDAGSKAIVHGIIQLGHSLGLTTLAEGIETRSQWESLRRFGCDEGQGYLFGRPLPLAQFEARYRQARDTVKPRTPAP</sequence>
<evidence type="ECO:0000259" key="5">
    <source>
        <dbReference type="PROSITE" id="PS50887"/>
    </source>
</evidence>
<dbReference type="InterPro" id="IPR000160">
    <property type="entry name" value="GGDEF_dom"/>
</dbReference>
<feature type="transmembrane region" description="Helical" evidence="3">
    <location>
        <begin position="12"/>
        <end position="33"/>
    </location>
</feature>
<gene>
    <name evidence="6" type="ORF">MIT9_P1681</name>
</gene>
<accession>A0AAU9C193</accession>
<proteinExistence type="predicted"/>
<keyword evidence="7" id="KW-1185">Reference proteome</keyword>
<dbReference type="AlphaFoldDB" id="A0AAU9C193"/>